<feature type="compositionally biased region" description="Polar residues" evidence="1">
    <location>
        <begin position="21"/>
        <end position="60"/>
    </location>
</feature>
<accession>W6QKI3</accession>
<organism evidence="2 3">
    <name type="scientific">Penicillium roqueforti (strain FM164)</name>
    <dbReference type="NCBI Taxonomy" id="1365484"/>
    <lineage>
        <taxon>Eukaryota</taxon>
        <taxon>Fungi</taxon>
        <taxon>Dikarya</taxon>
        <taxon>Ascomycota</taxon>
        <taxon>Pezizomycotina</taxon>
        <taxon>Eurotiomycetes</taxon>
        <taxon>Eurotiomycetidae</taxon>
        <taxon>Eurotiales</taxon>
        <taxon>Aspergillaceae</taxon>
        <taxon>Penicillium</taxon>
    </lineage>
</organism>
<feature type="compositionally biased region" description="Polar residues" evidence="1">
    <location>
        <begin position="1"/>
        <end position="11"/>
    </location>
</feature>
<dbReference type="STRING" id="1365484.W6QKI3"/>
<dbReference type="AlphaFoldDB" id="W6QKI3"/>
<reference evidence="2" key="1">
    <citation type="journal article" date="2014" name="Nat. Commun.">
        <title>Multiple recent horizontal transfers of a large genomic region in cheese making fungi.</title>
        <authorList>
            <person name="Cheeseman K."/>
            <person name="Ropars J."/>
            <person name="Renault P."/>
            <person name="Dupont J."/>
            <person name="Gouzy J."/>
            <person name="Branca A."/>
            <person name="Abraham A.L."/>
            <person name="Ceppi M."/>
            <person name="Conseiller E."/>
            <person name="Debuchy R."/>
            <person name="Malagnac F."/>
            <person name="Goarin A."/>
            <person name="Silar P."/>
            <person name="Lacoste S."/>
            <person name="Sallet E."/>
            <person name="Bensimon A."/>
            <person name="Giraud T."/>
            <person name="Brygoo Y."/>
        </authorList>
    </citation>
    <scope>NUCLEOTIDE SEQUENCE [LARGE SCALE GENOMIC DNA]</scope>
    <source>
        <strain evidence="2">FM164</strain>
    </source>
</reference>
<evidence type="ECO:0000256" key="1">
    <source>
        <dbReference type="SAM" id="MobiDB-lite"/>
    </source>
</evidence>
<evidence type="ECO:0000313" key="2">
    <source>
        <dbReference type="EMBL" id="CDM36506.1"/>
    </source>
</evidence>
<feature type="region of interest" description="Disordered" evidence="1">
    <location>
        <begin position="1"/>
        <end position="60"/>
    </location>
</feature>
<protein>
    <submittedName>
        <fullName evidence="2">Uncharacterized protein</fullName>
    </submittedName>
</protein>
<name>W6QKI3_PENRF</name>
<gene>
    <name evidence="2" type="ORF">PROQFM164_S05g000339</name>
</gene>
<dbReference type="Proteomes" id="UP000030686">
    <property type="component" value="Unassembled WGS sequence"/>
</dbReference>
<proteinExistence type="predicted"/>
<sequence>MRTDLQNTSQSQKRDVDIPPKNNSQLTYIQNPDPNCPPNSQVANTRPSHFCRPNSQSGAS</sequence>
<dbReference type="EMBL" id="HG792019">
    <property type="protein sequence ID" value="CDM36506.1"/>
    <property type="molecule type" value="Genomic_DNA"/>
</dbReference>
<evidence type="ECO:0000313" key="3">
    <source>
        <dbReference type="Proteomes" id="UP000030686"/>
    </source>
</evidence>
<keyword evidence="3" id="KW-1185">Reference proteome</keyword>